<proteinExistence type="predicted"/>
<feature type="region of interest" description="Disordered" evidence="1">
    <location>
        <begin position="198"/>
        <end position="223"/>
    </location>
</feature>
<sequence length="223" mass="23849">MPRGATPSRVFLLSPAHLGGKRATVLLRDEAAFPLAVRLREPGGVALGEAFSFLSGLYFRGKLAYAIRFARPPAGVSGAQVITANRGLVPADSPVSPAELRAFGSVDIHPDDPRYRDPLERDVARLAERSDLELVLLGSVATGKYVDVLLDVVGERLLFPTDFVGRGDMSRGALLLRSARDGRELSYEPVAGALARLRPRIKGAANGGDQKRRGRGPDSDGPE</sequence>
<evidence type="ECO:0000313" key="2">
    <source>
        <dbReference type="EMBL" id="AHN97878.1"/>
    </source>
</evidence>
<reference evidence="2" key="1">
    <citation type="submission" date="2013-10" db="EMBL/GenBank/DDBJ databases">
        <title>Functional metagenomics reveals novel beta-galactosidases not predictable from gene sequences.</title>
        <authorList>
            <person name="Cheng J."/>
            <person name="Engel K."/>
            <person name="Romantsov T."/>
            <person name="Neufeld J.D."/>
            <person name="Rose D.R."/>
            <person name="Charles T.C."/>
        </authorList>
    </citation>
    <scope>NUCLEOTIDE SEQUENCE</scope>
</reference>
<dbReference type="AlphaFoldDB" id="X2LC79"/>
<feature type="compositionally biased region" description="Basic and acidic residues" evidence="1">
    <location>
        <begin position="209"/>
        <end position="223"/>
    </location>
</feature>
<protein>
    <submittedName>
        <fullName evidence="2">Uncharacterized protein</fullName>
    </submittedName>
</protein>
<name>X2LC79_9BACT</name>
<accession>X2LC79</accession>
<dbReference type="EMBL" id="KF796603">
    <property type="protein sequence ID" value="AHN97878.1"/>
    <property type="molecule type" value="Genomic_DNA"/>
</dbReference>
<evidence type="ECO:0000256" key="1">
    <source>
        <dbReference type="SAM" id="MobiDB-lite"/>
    </source>
</evidence>
<organism evidence="2">
    <name type="scientific">uncultured bacterium lac127</name>
    <dbReference type="NCBI Taxonomy" id="1447237"/>
    <lineage>
        <taxon>Bacteria</taxon>
        <taxon>environmental samples</taxon>
    </lineage>
</organism>